<dbReference type="Proteomes" id="UP001152876">
    <property type="component" value="Unassembled WGS sequence"/>
</dbReference>
<comment type="caution">
    <text evidence="1">The sequence shown here is derived from an EMBL/GenBank/DDBJ whole genome shotgun (WGS) entry which is preliminary data.</text>
</comment>
<proteinExistence type="predicted"/>
<reference evidence="1" key="1">
    <citation type="submission" date="2013-01" db="EMBL/GenBank/DDBJ databases">
        <title>Genome draft of Hydrogenophaga taeniospiralis 2K1.</title>
        <authorList>
            <person name="Gomila M."/>
            <person name="Lalucat J."/>
        </authorList>
    </citation>
    <scope>NUCLEOTIDE SEQUENCE</scope>
    <source>
        <strain evidence="1">CCUG 15921</strain>
    </source>
</reference>
<gene>
    <name evidence="1" type="ORF">H010_10196</name>
</gene>
<dbReference type="AlphaFoldDB" id="A0A9X4NQ47"/>
<sequence>MMQWVVERLISLLGPIATMAKEKRDLQDNALRSISHALQETKLYYRDLGLGKERSRDIESQLAKYWAAAAIPLRHIDQELAMNCENKAEYWLSPETFSEEDIKQMGIKLTDLSAAYRKLVAPKFTGPTRRAGA</sequence>
<organism evidence="1 2">
    <name type="scientific">Hydrogenophaga taeniospiralis CCUG 15921</name>
    <dbReference type="NCBI Taxonomy" id="1281780"/>
    <lineage>
        <taxon>Bacteria</taxon>
        <taxon>Pseudomonadati</taxon>
        <taxon>Pseudomonadota</taxon>
        <taxon>Betaproteobacteria</taxon>
        <taxon>Burkholderiales</taxon>
        <taxon>Comamonadaceae</taxon>
        <taxon>Hydrogenophaga</taxon>
    </lineage>
</organism>
<dbReference type="OrthoDB" id="1443154at2"/>
<keyword evidence="2" id="KW-1185">Reference proteome</keyword>
<dbReference type="EMBL" id="AOGK01000007">
    <property type="protein sequence ID" value="MDG5975623.1"/>
    <property type="molecule type" value="Genomic_DNA"/>
</dbReference>
<accession>A0A9X4NQ47</accession>
<evidence type="ECO:0000313" key="2">
    <source>
        <dbReference type="Proteomes" id="UP001152876"/>
    </source>
</evidence>
<protein>
    <submittedName>
        <fullName evidence="1">Uncharacterized protein</fullName>
    </submittedName>
</protein>
<evidence type="ECO:0000313" key="1">
    <source>
        <dbReference type="EMBL" id="MDG5975623.1"/>
    </source>
</evidence>
<name>A0A9X4NQ47_9BURK</name>